<dbReference type="PROSITE" id="PS50003">
    <property type="entry name" value="PH_DOMAIN"/>
    <property type="match status" value="1"/>
</dbReference>
<feature type="compositionally biased region" description="Polar residues" evidence="2">
    <location>
        <begin position="468"/>
        <end position="490"/>
    </location>
</feature>
<evidence type="ECO:0000256" key="1">
    <source>
        <dbReference type="ARBA" id="ARBA00022468"/>
    </source>
</evidence>
<evidence type="ECO:0000256" key="2">
    <source>
        <dbReference type="SAM" id="MobiDB-lite"/>
    </source>
</evidence>
<feature type="compositionally biased region" description="Polar residues" evidence="2">
    <location>
        <begin position="33"/>
        <end position="44"/>
    </location>
</feature>
<feature type="region of interest" description="Disordered" evidence="2">
    <location>
        <begin position="1"/>
        <end position="44"/>
    </location>
</feature>
<gene>
    <name evidence="6" type="ORF">KVV02_000635</name>
</gene>
<name>A0A9P8A8A9_MORAP</name>
<feature type="compositionally biased region" description="Polar residues" evidence="2">
    <location>
        <begin position="962"/>
        <end position="981"/>
    </location>
</feature>
<organism evidence="6 7">
    <name type="scientific">Mortierella alpina</name>
    <name type="common">Oleaginous fungus</name>
    <name type="synonym">Mortierella renispora</name>
    <dbReference type="NCBI Taxonomy" id="64518"/>
    <lineage>
        <taxon>Eukaryota</taxon>
        <taxon>Fungi</taxon>
        <taxon>Fungi incertae sedis</taxon>
        <taxon>Mucoromycota</taxon>
        <taxon>Mortierellomycotina</taxon>
        <taxon>Mortierellomycetes</taxon>
        <taxon>Mortierellales</taxon>
        <taxon>Mortierellaceae</taxon>
        <taxon>Mortierella</taxon>
    </lineage>
</organism>
<feature type="compositionally biased region" description="Basic and acidic residues" evidence="2">
    <location>
        <begin position="66"/>
        <end position="76"/>
    </location>
</feature>
<dbReference type="Gene3D" id="1.10.555.10">
    <property type="entry name" value="Rho GTPase activation protein"/>
    <property type="match status" value="1"/>
</dbReference>
<feature type="region of interest" description="Disordered" evidence="2">
    <location>
        <begin position="1400"/>
        <end position="1429"/>
    </location>
</feature>
<dbReference type="Pfam" id="PF00620">
    <property type="entry name" value="RhoGAP"/>
    <property type="match status" value="1"/>
</dbReference>
<dbReference type="Proteomes" id="UP000717515">
    <property type="component" value="Unassembled WGS sequence"/>
</dbReference>
<dbReference type="SMART" id="SM00324">
    <property type="entry name" value="RhoGAP"/>
    <property type="match status" value="1"/>
</dbReference>
<feature type="domain" description="PH" evidence="3">
    <location>
        <begin position="911"/>
        <end position="1033"/>
    </location>
</feature>
<keyword evidence="1" id="KW-0343">GTPase activation</keyword>
<evidence type="ECO:0000313" key="7">
    <source>
        <dbReference type="Proteomes" id="UP000717515"/>
    </source>
</evidence>
<dbReference type="EMBL" id="JAIFTL010000036">
    <property type="protein sequence ID" value="KAG9325610.1"/>
    <property type="molecule type" value="Genomic_DNA"/>
</dbReference>
<dbReference type="SUPFAM" id="SSF64268">
    <property type="entry name" value="PX domain"/>
    <property type="match status" value="1"/>
</dbReference>
<dbReference type="PANTHER" id="PTHR23176">
    <property type="entry name" value="RHO/RAC/CDC GTPASE-ACTIVATING PROTEIN"/>
    <property type="match status" value="1"/>
</dbReference>
<dbReference type="InterPro" id="IPR036871">
    <property type="entry name" value="PX_dom_sf"/>
</dbReference>
<reference evidence="6" key="1">
    <citation type="submission" date="2021-07" db="EMBL/GenBank/DDBJ databases">
        <title>Draft genome of Mortierella alpina, strain LL118, isolated from an aspen leaf litter sample.</title>
        <authorList>
            <person name="Yang S."/>
            <person name="Vinatzer B.A."/>
        </authorList>
    </citation>
    <scope>NUCLEOTIDE SEQUENCE</scope>
    <source>
        <strain evidence="6">LL118</strain>
    </source>
</reference>
<evidence type="ECO:0000313" key="6">
    <source>
        <dbReference type="EMBL" id="KAG9325610.1"/>
    </source>
</evidence>
<feature type="region of interest" description="Disordered" evidence="2">
    <location>
        <begin position="603"/>
        <end position="758"/>
    </location>
</feature>
<feature type="region of interest" description="Disordered" evidence="2">
    <location>
        <begin position="66"/>
        <end position="272"/>
    </location>
</feature>
<protein>
    <submittedName>
        <fullName evidence="6">Uncharacterized protein</fullName>
    </submittedName>
</protein>
<dbReference type="InterPro" id="IPR000198">
    <property type="entry name" value="RhoGAP_dom"/>
</dbReference>
<dbReference type="CDD" id="cd06093">
    <property type="entry name" value="PX_domain"/>
    <property type="match status" value="1"/>
</dbReference>
<feature type="compositionally biased region" description="Basic residues" evidence="2">
    <location>
        <begin position="1114"/>
        <end position="1125"/>
    </location>
</feature>
<feature type="region of interest" description="Disordered" evidence="2">
    <location>
        <begin position="1083"/>
        <end position="1197"/>
    </location>
</feature>
<feature type="compositionally biased region" description="Low complexity" evidence="2">
    <location>
        <begin position="203"/>
        <end position="228"/>
    </location>
</feature>
<dbReference type="PROSITE" id="PS50238">
    <property type="entry name" value="RHOGAP"/>
    <property type="match status" value="1"/>
</dbReference>
<feature type="compositionally biased region" description="Polar residues" evidence="2">
    <location>
        <begin position="745"/>
        <end position="758"/>
    </location>
</feature>
<dbReference type="Gene3D" id="3.30.1520.10">
    <property type="entry name" value="Phox-like domain"/>
    <property type="match status" value="1"/>
</dbReference>
<feature type="compositionally biased region" description="Pro residues" evidence="2">
    <location>
        <begin position="144"/>
        <end position="155"/>
    </location>
</feature>
<dbReference type="InterPro" id="IPR050729">
    <property type="entry name" value="Rho-GAP"/>
</dbReference>
<feature type="domain" description="Rho-GAP" evidence="5">
    <location>
        <begin position="1209"/>
        <end position="1398"/>
    </location>
</feature>
<dbReference type="Pfam" id="PF00787">
    <property type="entry name" value="PX"/>
    <property type="match status" value="1"/>
</dbReference>
<feature type="compositionally biased region" description="Basic and acidic residues" evidence="2">
    <location>
        <begin position="1035"/>
        <end position="1054"/>
    </location>
</feature>
<dbReference type="GO" id="GO:0007165">
    <property type="term" value="P:signal transduction"/>
    <property type="evidence" value="ECO:0007669"/>
    <property type="project" value="InterPro"/>
</dbReference>
<dbReference type="InterPro" id="IPR001683">
    <property type="entry name" value="PX_dom"/>
</dbReference>
<dbReference type="Gene3D" id="2.30.29.30">
    <property type="entry name" value="Pleckstrin-homology domain (PH domain)/Phosphotyrosine-binding domain (PTB)"/>
    <property type="match status" value="1"/>
</dbReference>
<feature type="region of interest" description="Disordered" evidence="2">
    <location>
        <begin position="962"/>
        <end position="983"/>
    </location>
</feature>
<accession>A0A9P8A8A9</accession>
<feature type="region of interest" description="Disordered" evidence="2">
    <location>
        <begin position="371"/>
        <end position="527"/>
    </location>
</feature>
<proteinExistence type="predicted"/>
<feature type="compositionally biased region" description="Polar residues" evidence="2">
    <location>
        <begin position="177"/>
        <end position="186"/>
    </location>
</feature>
<dbReference type="SUPFAM" id="SSF50729">
    <property type="entry name" value="PH domain-like"/>
    <property type="match status" value="1"/>
</dbReference>
<feature type="compositionally biased region" description="Low complexity" evidence="2">
    <location>
        <begin position="79"/>
        <end position="99"/>
    </location>
</feature>
<feature type="domain" description="PX" evidence="4">
    <location>
        <begin position="775"/>
        <end position="902"/>
    </location>
</feature>
<dbReference type="SUPFAM" id="SSF48350">
    <property type="entry name" value="GTPase activation domain, GAP"/>
    <property type="match status" value="1"/>
</dbReference>
<feature type="compositionally biased region" description="Low complexity" evidence="2">
    <location>
        <begin position="730"/>
        <end position="744"/>
    </location>
</feature>
<feature type="compositionally biased region" description="Low complexity" evidence="2">
    <location>
        <begin position="1171"/>
        <end position="1184"/>
    </location>
</feature>
<feature type="compositionally biased region" description="Polar residues" evidence="2">
    <location>
        <begin position="104"/>
        <end position="119"/>
    </location>
</feature>
<feature type="compositionally biased region" description="Low complexity" evidence="2">
    <location>
        <begin position="1141"/>
        <end position="1159"/>
    </location>
</feature>
<feature type="region of interest" description="Disordered" evidence="2">
    <location>
        <begin position="1035"/>
        <end position="1059"/>
    </location>
</feature>
<comment type="caution">
    <text evidence="6">The sequence shown here is derived from an EMBL/GenBank/DDBJ whole genome shotgun (WGS) entry which is preliminary data.</text>
</comment>
<feature type="compositionally biased region" description="Low complexity" evidence="2">
    <location>
        <begin position="156"/>
        <end position="166"/>
    </location>
</feature>
<feature type="compositionally biased region" description="Polar residues" evidence="2">
    <location>
        <begin position="498"/>
        <end position="513"/>
    </location>
</feature>
<dbReference type="GO" id="GO:0005096">
    <property type="term" value="F:GTPase activator activity"/>
    <property type="evidence" value="ECO:0007669"/>
    <property type="project" value="UniProtKB-KW"/>
</dbReference>
<evidence type="ECO:0000259" key="3">
    <source>
        <dbReference type="PROSITE" id="PS50003"/>
    </source>
</evidence>
<feature type="compositionally biased region" description="Polar residues" evidence="2">
    <location>
        <begin position="717"/>
        <end position="729"/>
    </location>
</feature>
<dbReference type="PANTHER" id="PTHR23176:SF129">
    <property type="entry name" value="RHO GTPASE ACTIVATING PROTEIN AT 16F, ISOFORM E-RELATED"/>
    <property type="match status" value="1"/>
</dbReference>
<feature type="compositionally biased region" description="Polar residues" evidence="2">
    <location>
        <begin position="1"/>
        <end position="10"/>
    </location>
</feature>
<dbReference type="GO" id="GO:0035091">
    <property type="term" value="F:phosphatidylinositol binding"/>
    <property type="evidence" value="ECO:0007669"/>
    <property type="project" value="InterPro"/>
</dbReference>
<dbReference type="GO" id="GO:0005737">
    <property type="term" value="C:cytoplasm"/>
    <property type="evidence" value="ECO:0007669"/>
    <property type="project" value="TreeGrafter"/>
</dbReference>
<sequence>MSQSMRSDQFQSSPPPQGQGQAPELSMDPAVQQVVSERNGLRSQNDQLWKIIEKQRIIIQNLQKDVAKVTAERDQLRQSAAGVSPPVSAPKSASSSSLVCEQDPLSQTSLESASSQPNGQSPYSYPQPHQPPHQPPHQQYQPQPYQPQPYQPQPYQPQHQQQPPSSKRSGDRRAQDSDTNLESSMAANGERDPELASGFNPNSSFSSTASSSTEHRQQYQTQPRQQNQEHSSSRKNGQGHRAAPPNPLPLTPSSTYDGDYAGGKTELGLEEPSVGTNGFDFNGANHQSTLQTDDGLAHEPDLQHATTATTANATPVQNYNGSQQMLNLAGQHEQDPRIAAGRYDFNHCSDGTIASPGLARNISGNIAIAPHLMPHLPPRSPRRERKDDQNASPNASDNEEEISRSQQGSRRKGPTGQLLTPTTRGRGDNGLDQPSPISPLGQVNEQDLQGAYAPNGSRGPVRQPNGYEASTSEFDPSQQSATAKANQQGPPSGPRRNVSGQIPTIPANLSTLPQELGPSSPLNGANVGSLPGSPIAAIIDQDAEKFRVYMNKLNSPSRKLVSGPINAIVPDGQDHAAALGQAVAMENIQAQIELKSQLMGQVQTQGGRGLSHVQPEEQRNGRPYNGSPQGPPDQRGYLGTNIPTNPDVVFAQDDSRVGLNGHQLPLPMESRERRRQSSLPVMEGYPKIAARSTSHQREEEDAQREYAVPQPPKRYDSQPNLDQSNGTMRSSSPTPSGNSSVTNTLVNSLSSTGQAKSGPTVHQQAFHMFGENLECVSVLVVGSTIKTNDRGKELLLFLISIGQELQMQDGVYSHKEDDELWRVEKQYSDFVNLDSKLRVTQSRNVINNLPRLPDKNLFTTHAPSKVDARKVALEQYLQQLTSLRIKDTRDLCEFLSTSVVERGARKDGLQVGWKEGYLTKRGKNFGGWKTRFFLLRGPVLEYFDTKDGHHLGSITLSYAQIGRQQSQDRPQEGGENSTDPNSYRHAFLILEPKKGQTVADAKRNPNSVIRHVLCAETDQERDEWVEALLLHVGKEPLESPEPSERERTSKRMPEIQKVAATPIKDLASVKGNEKLLLNQEAYERQQRSGNFKAPPENQTPTPQLSPAEVAEKKQKSRMTFHWPKKASKEDAPQQASPNNTSSGSKEAAGAAAPPASQDSSRLRNFLGKGGSNNNNGSNNSGNSSTTHAPAQASAGQGGNLAPVRQVFGVTLEQAIDQARVQPGYELPAVVYRCIEYLNAHKAQLEEGIYRLNGSSAVIKSLKDRFNHDGDVALLASEDYYDIHAVAGLLKLFLRDLPASVLTRELHRDFLQVIELPNRGDRVNELTRLVACLPEANYTLLRALTAHLIDIVENADVNKMTARNVGIVFSPTLGIPAGVFALLMSDFDKIFHTHDGRIMPLENNNNNSNNHLRGPSLTDTSVNSEAMVAV</sequence>
<evidence type="ECO:0000259" key="4">
    <source>
        <dbReference type="PROSITE" id="PS50195"/>
    </source>
</evidence>
<dbReference type="SMART" id="SM00233">
    <property type="entry name" value="PH"/>
    <property type="match status" value="1"/>
</dbReference>
<dbReference type="InterPro" id="IPR011993">
    <property type="entry name" value="PH-like_dom_sf"/>
</dbReference>
<dbReference type="InterPro" id="IPR001849">
    <property type="entry name" value="PH_domain"/>
</dbReference>
<dbReference type="PROSITE" id="PS50195">
    <property type="entry name" value="PX"/>
    <property type="match status" value="1"/>
</dbReference>
<dbReference type="InterPro" id="IPR008936">
    <property type="entry name" value="Rho_GTPase_activation_prot"/>
</dbReference>
<dbReference type="Pfam" id="PF00169">
    <property type="entry name" value="PH"/>
    <property type="match status" value="1"/>
</dbReference>
<evidence type="ECO:0000259" key="5">
    <source>
        <dbReference type="PROSITE" id="PS50238"/>
    </source>
</evidence>